<dbReference type="AlphaFoldDB" id="A0A7W5V5Z0"/>
<organism evidence="2 3">
    <name type="scientific">Nonomuraea dietziae</name>
    <dbReference type="NCBI Taxonomy" id="65515"/>
    <lineage>
        <taxon>Bacteria</taxon>
        <taxon>Bacillati</taxon>
        <taxon>Actinomycetota</taxon>
        <taxon>Actinomycetes</taxon>
        <taxon>Streptosporangiales</taxon>
        <taxon>Streptosporangiaceae</taxon>
        <taxon>Nonomuraea</taxon>
    </lineage>
</organism>
<dbReference type="EMBL" id="JACIBV010000001">
    <property type="protein sequence ID" value="MBB3727910.1"/>
    <property type="molecule type" value="Genomic_DNA"/>
</dbReference>
<feature type="region of interest" description="Disordered" evidence="1">
    <location>
        <begin position="1"/>
        <end position="30"/>
    </location>
</feature>
<dbReference type="GeneID" id="95390184"/>
<evidence type="ECO:0000313" key="2">
    <source>
        <dbReference type="EMBL" id="MBB3727910.1"/>
    </source>
</evidence>
<feature type="compositionally biased region" description="Pro residues" evidence="1">
    <location>
        <begin position="1"/>
        <end position="11"/>
    </location>
</feature>
<dbReference type="Proteomes" id="UP000579945">
    <property type="component" value="Unassembled WGS sequence"/>
</dbReference>
<dbReference type="RefSeq" id="WP_183649121.1">
    <property type="nucleotide sequence ID" value="NZ_BAAAXX010000095.1"/>
</dbReference>
<comment type="caution">
    <text evidence="2">The sequence shown here is derived from an EMBL/GenBank/DDBJ whole genome shotgun (WGS) entry which is preliminary data.</text>
</comment>
<accession>A0A7W5V5Z0</accession>
<proteinExistence type="predicted"/>
<sequence length="125" mass="13902">MYVDPPAPQPRQPGEQPPVTTSGSPLDGQPRVWEFNPDYQRLVTAWQTVLPMLETLTASLDKAYQLARSPQTWEAPVGSRYVEDLAEWRNRLGLYRQAVLTAISDQAADTPRWVPASAGAPHAFS</sequence>
<reference evidence="2 3" key="1">
    <citation type="submission" date="2020-08" db="EMBL/GenBank/DDBJ databases">
        <title>Sequencing the genomes of 1000 actinobacteria strains.</title>
        <authorList>
            <person name="Klenk H.-P."/>
        </authorList>
    </citation>
    <scope>NUCLEOTIDE SEQUENCE [LARGE SCALE GENOMIC DNA]</scope>
    <source>
        <strain evidence="2 3">DSM 44320</strain>
    </source>
</reference>
<evidence type="ECO:0000256" key="1">
    <source>
        <dbReference type="SAM" id="MobiDB-lite"/>
    </source>
</evidence>
<gene>
    <name evidence="2" type="ORF">FHR33_003770</name>
</gene>
<evidence type="ECO:0000313" key="3">
    <source>
        <dbReference type="Proteomes" id="UP000579945"/>
    </source>
</evidence>
<name>A0A7W5V5Z0_9ACTN</name>
<keyword evidence="3" id="KW-1185">Reference proteome</keyword>
<protein>
    <submittedName>
        <fullName evidence="2">Uncharacterized protein</fullName>
    </submittedName>
</protein>